<reference evidence="5" key="2">
    <citation type="submission" date="2016-10" db="EMBL/GenBank/DDBJ databases">
        <authorList>
            <person name="Varghese N."/>
            <person name="Submissions S."/>
        </authorList>
    </citation>
    <scope>NUCLEOTIDE SEQUENCE [LARGE SCALE GENOMIC DNA]</scope>
    <source>
        <strain evidence="5">DSM 173</strain>
    </source>
</reference>
<evidence type="ECO:0000313" key="4">
    <source>
        <dbReference type="EMBL" id="SDY37670.1"/>
    </source>
</evidence>
<dbReference type="InterPro" id="IPR032806">
    <property type="entry name" value="YbfD_N"/>
</dbReference>
<reference evidence="4" key="1">
    <citation type="submission" date="2016-10" db="EMBL/GenBank/DDBJ databases">
        <authorList>
            <person name="de Groot N.N."/>
        </authorList>
    </citation>
    <scope>NUCLEOTIDE SEQUENCE [LARGE SCALE GENOMIC DNA]</scope>
    <source>
        <strain evidence="4">DSM 173</strain>
    </source>
</reference>
<dbReference type="OrthoDB" id="8001376at2"/>
<feature type="domain" description="Transposase IS4-like" evidence="1">
    <location>
        <begin position="108"/>
        <end position="200"/>
    </location>
</feature>
<organism evidence="4 5">
    <name type="scientific">Allochromatium warmingii</name>
    <name type="common">Chromatium warmingii</name>
    <dbReference type="NCBI Taxonomy" id="61595"/>
    <lineage>
        <taxon>Bacteria</taxon>
        <taxon>Pseudomonadati</taxon>
        <taxon>Pseudomonadota</taxon>
        <taxon>Gammaproteobacteria</taxon>
        <taxon>Chromatiales</taxon>
        <taxon>Chromatiaceae</taxon>
        <taxon>Allochromatium</taxon>
    </lineage>
</organism>
<dbReference type="InterPro" id="IPR051698">
    <property type="entry name" value="Transposase_11-like"/>
</dbReference>
<dbReference type="Pfam" id="PF01609">
    <property type="entry name" value="DDE_Tnp_1"/>
    <property type="match status" value="1"/>
</dbReference>
<evidence type="ECO:0000313" key="3">
    <source>
        <dbReference type="EMBL" id="SDY12806.1"/>
    </source>
</evidence>
<evidence type="ECO:0000259" key="2">
    <source>
        <dbReference type="Pfam" id="PF13808"/>
    </source>
</evidence>
<dbReference type="PANTHER" id="PTHR30298:SF0">
    <property type="entry name" value="PROTEIN YBFL-RELATED"/>
    <property type="match status" value="1"/>
</dbReference>
<sequence>MSPKLLDPRPYFADLADPRRETRNKLHSLHDILMIVLCAVLSGIEDWVGMETFGKEKEAWLRTFLTLANGIPSHDTLSDVIGRLNPDTFAEAFQAWATAALAGLSGEQVCVDGKTLRGSRDGATPGVHLISAFASRARWVLAQQTVGEKTNEITAIPDLLGLLDLHGATVSLDAMGCQKAIARTLVAGGADYVLALKDNHPTLHAEVT</sequence>
<dbReference type="EMBL" id="FNOW01000032">
    <property type="protein sequence ID" value="SDY12806.1"/>
    <property type="molecule type" value="Genomic_DNA"/>
</dbReference>
<dbReference type="GO" id="GO:0003677">
    <property type="term" value="F:DNA binding"/>
    <property type="evidence" value="ECO:0007669"/>
    <property type="project" value="InterPro"/>
</dbReference>
<evidence type="ECO:0000259" key="1">
    <source>
        <dbReference type="Pfam" id="PF01609"/>
    </source>
</evidence>
<dbReference type="RefSeq" id="WP_143117047.1">
    <property type="nucleotide sequence ID" value="NZ_FNOW01000032.1"/>
</dbReference>
<dbReference type="GO" id="GO:0004803">
    <property type="term" value="F:transposase activity"/>
    <property type="evidence" value="ECO:0007669"/>
    <property type="project" value="InterPro"/>
</dbReference>
<evidence type="ECO:0000313" key="5">
    <source>
        <dbReference type="Proteomes" id="UP000198672"/>
    </source>
</evidence>
<dbReference type="Pfam" id="PF13808">
    <property type="entry name" value="DDE_Tnp_1_assoc"/>
    <property type="match status" value="1"/>
</dbReference>
<dbReference type="InterPro" id="IPR047647">
    <property type="entry name" value="ISAs1_transpos"/>
</dbReference>
<feature type="non-terminal residue" evidence="4">
    <location>
        <position position="208"/>
    </location>
</feature>
<dbReference type="PANTHER" id="PTHR30298">
    <property type="entry name" value="H REPEAT-ASSOCIATED PREDICTED TRANSPOSASE"/>
    <property type="match status" value="1"/>
</dbReference>
<keyword evidence="5" id="KW-1185">Reference proteome</keyword>
<gene>
    <name evidence="3" type="ORF">SAMN05421644_1321</name>
    <name evidence="4" type="ORF">SAMN05421644_1561</name>
</gene>
<proteinExistence type="predicted"/>
<dbReference type="InterPro" id="IPR002559">
    <property type="entry name" value="Transposase_11"/>
</dbReference>
<dbReference type="GO" id="GO:0006313">
    <property type="term" value="P:DNA transposition"/>
    <property type="evidence" value="ECO:0007669"/>
    <property type="project" value="InterPro"/>
</dbReference>
<feature type="domain" description="H repeat-associated protein N-terminal" evidence="2">
    <location>
        <begin position="11"/>
        <end position="97"/>
    </location>
</feature>
<protein>
    <submittedName>
        <fullName evidence="4">Transposase DDE domain-containing protein</fullName>
    </submittedName>
</protein>
<dbReference type="EMBL" id="FNOW01000056">
    <property type="protein sequence ID" value="SDY37670.1"/>
    <property type="molecule type" value="Genomic_DNA"/>
</dbReference>
<dbReference type="NCBIfam" id="NF033564">
    <property type="entry name" value="transpos_ISAs1"/>
    <property type="match status" value="1"/>
</dbReference>
<dbReference type="Proteomes" id="UP000198672">
    <property type="component" value="Unassembled WGS sequence"/>
</dbReference>
<name>A0A1H3JCB5_ALLWA</name>
<accession>A0A1H3JCB5</accession>
<dbReference type="AlphaFoldDB" id="A0A1H3JCB5"/>